<gene>
    <name evidence="1" type="ORF">FYJ74_10625</name>
</gene>
<sequence length="156" mass="16610">MIRIEIPGRVEPLEIAHVVLDYNGTVAVDGRLFESVRSRLPGLLELVSVHVLTADTYGTVRAQCEPLGVEVHAFPRAGAGDCKREIVEKLRGGVACFGNGFNDIPMFALADLSVAVLEGEGLCAALLPHADVLAATAADALDLLLKPDRLRATLRS</sequence>
<dbReference type="InterPro" id="IPR023214">
    <property type="entry name" value="HAD_sf"/>
</dbReference>
<dbReference type="SUPFAM" id="SSF56784">
    <property type="entry name" value="HAD-like"/>
    <property type="match status" value="1"/>
</dbReference>
<dbReference type="EMBL" id="VUNH01000012">
    <property type="protein sequence ID" value="MST56480.1"/>
    <property type="molecule type" value="Genomic_DNA"/>
</dbReference>
<proteinExistence type="predicted"/>
<name>A0A6L5YEB7_9BACT</name>
<dbReference type="AlphaFoldDB" id="A0A6L5YEB7"/>
<protein>
    <submittedName>
        <fullName evidence="1">ATPase P</fullName>
    </submittedName>
</protein>
<dbReference type="Gene3D" id="3.40.50.1000">
    <property type="entry name" value="HAD superfamily/HAD-like"/>
    <property type="match status" value="1"/>
</dbReference>
<evidence type="ECO:0000313" key="2">
    <source>
        <dbReference type="Proteomes" id="UP000473699"/>
    </source>
</evidence>
<dbReference type="InterPro" id="IPR036412">
    <property type="entry name" value="HAD-like_sf"/>
</dbReference>
<accession>A0A6L5YEB7</accession>
<dbReference type="RefSeq" id="WP_326830933.1">
    <property type="nucleotide sequence ID" value="NZ_VUNH01000012.1"/>
</dbReference>
<organism evidence="1 2">
    <name type="scientific">Pyramidobacter porci</name>
    <dbReference type="NCBI Taxonomy" id="2605789"/>
    <lineage>
        <taxon>Bacteria</taxon>
        <taxon>Thermotogati</taxon>
        <taxon>Synergistota</taxon>
        <taxon>Synergistia</taxon>
        <taxon>Synergistales</taxon>
        <taxon>Dethiosulfovibrionaceae</taxon>
        <taxon>Pyramidobacter</taxon>
    </lineage>
</organism>
<keyword evidence="2" id="KW-1185">Reference proteome</keyword>
<dbReference type="Proteomes" id="UP000473699">
    <property type="component" value="Unassembled WGS sequence"/>
</dbReference>
<comment type="caution">
    <text evidence="1">The sequence shown here is derived from an EMBL/GenBank/DDBJ whole genome shotgun (WGS) entry which is preliminary data.</text>
</comment>
<evidence type="ECO:0000313" key="1">
    <source>
        <dbReference type="EMBL" id="MST56480.1"/>
    </source>
</evidence>
<reference evidence="1 2" key="1">
    <citation type="submission" date="2019-08" db="EMBL/GenBank/DDBJ databases">
        <title>In-depth cultivation of the pig gut microbiome towards novel bacterial diversity and tailored functional studies.</title>
        <authorList>
            <person name="Wylensek D."/>
            <person name="Hitch T.C.A."/>
            <person name="Clavel T."/>
        </authorList>
    </citation>
    <scope>NUCLEOTIDE SEQUENCE [LARGE SCALE GENOMIC DNA]</scope>
    <source>
        <strain evidence="1 2">SM-530-WT-4B</strain>
    </source>
</reference>